<keyword evidence="4 6" id="KW-1133">Transmembrane helix</keyword>
<dbReference type="Proteomes" id="UP000034034">
    <property type="component" value="Chromosome"/>
</dbReference>
<keyword evidence="2" id="KW-1003">Cell membrane</keyword>
<dbReference type="Pfam" id="PF03706">
    <property type="entry name" value="LPG_synthase_TM"/>
    <property type="match status" value="1"/>
</dbReference>
<keyword evidence="3 6" id="KW-0812">Transmembrane</keyword>
<protein>
    <submittedName>
        <fullName evidence="7">Membrane protein</fullName>
    </submittedName>
</protein>
<feature type="transmembrane region" description="Helical" evidence="6">
    <location>
        <begin position="186"/>
        <end position="210"/>
    </location>
</feature>
<dbReference type="GO" id="GO:0005886">
    <property type="term" value="C:plasma membrane"/>
    <property type="evidence" value="ECO:0007669"/>
    <property type="project" value="UniProtKB-SubCell"/>
</dbReference>
<evidence type="ECO:0000256" key="6">
    <source>
        <dbReference type="SAM" id="Phobius"/>
    </source>
</evidence>
<evidence type="ECO:0000256" key="1">
    <source>
        <dbReference type="ARBA" id="ARBA00004651"/>
    </source>
</evidence>
<name>A0A0F7FS05_9ACTN</name>
<feature type="transmembrane region" description="Helical" evidence="6">
    <location>
        <begin position="308"/>
        <end position="330"/>
    </location>
</feature>
<evidence type="ECO:0000313" key="8">
    <source>
        <dbReference type="Proteomes" id="UP000034034"/>
    </source>
</evidence>
<feature type="transmembrane region" description="Helical" evidence="6">
    <location>
        <begin position="109"/>
        <end position="135"/>
    </location>
</feature>
<dbReference type="NCBIfam" id="TIGR00374">
    <property type="entry name" value="flippase-like domain"/>
    <property type="match status" value="1"/>
</dbReference>
<dbReference type="AlphaFoldDB" id="A0A0F7FS05"/>
<keyword evidence="8" id="KW-1185">Reference proteome</keyword>
<gene>
    <name evidence="7" type="ORF">SXIM_13760</name>
</gene>
<dbReference type="InterPro" id="IPR022791">
    <property type="entry name" value="L-PG_synthase/AglD"/>
</dbReference>
<dbReference type="KEGG" id="sxi:SXIM_13760"/>
<keyword evidence="5 6" id="KW-0472">Membrane</keyword>
<evidence type="ECO:0000256" key="3">
    <source>
        <dbReference type="ARBA" id="ARBA00022692"/>
    </source>
</evidence>
<dbReference type="HOGENOM" id="CLU_048247_1_0_11"/>
<evidence type="ECO:0000313" key="7">
    <source>
        <dbReference type="EMBL" id="AKG42760.1"/>
    </source>
</evidence>
<feature type="transmembrane region" description="Helical" evidence="6">
    <location>
        <begin position="259"/>
        <end position="288"/>
    </location>
</feature>
<proteinExistence type="predicted"/>
<dbReference type="PANTHER" id="PTHR39087">
    <property type="entry name" value="UPF0104 MEMBRANE PROTEIN MJ1595"/>
    <property type="match status" value="1"/>
</dbReference>
<comment type="subcellular location">
    <subcellularLocation>
        <location evidence="1">Cell membrane</location>
        <topology evidence="1">Multi-pass membrane protein</topology>
    </subcellularLocation>
</comment>
<reference evidence="7" key="1">
    <citation type="submission" date="2019-08" db="EMBL/GenBank/DDBJ databases">
        <title>Complete genome sequence of a mangrove-derived Streptomyces xiamenensis.</title>
        <authorList>
            <person name="Xu J."/>
        </authorList>
    </citation>
    <scope>NUCLEOTIDE SEQUENCE</scope>
    <source>
        <strain evidence="7">318</strain>
    </source>
</reference>
<organism evidence="7 8">
    <name type="scientific">Streptomyces xiamenensis</name>
    <dbReference type="NCBI Taxonomy" id="408015"/>
    <lineage>
        <taxon>Bacteria</taxon>
        <taxon>Bacillati</taxon>
        <taxon>Actinomycetota</taxon>
        <taxon>Actinomycetes</taxon>
        <taxon>Kitasatosporales</taxon>
        <taxon>Streptomycetaceae</taxon>
        <taxon>Streptomyces</taxon>
    </lineage>
</organism>
<feature type="transmembrane region" description="Helical" evidence="6">
    <location>
        <begin position="36"/>
        <end position="54"/>
    </location>
</feature>
<dbReference type="STRING" id="408015.SXIM_13760"/>
<dbReference type="PANTHER" id="PTHR39087:SF2">
    <property type="entry name" value="UPF0104 MEMBRANE PROTEIN MJ1595"/>
    <property type="match status" value="1"/>
</dbReference>
<accession>A0A0F7FS05</accession>
<evidence type="ECO:0000256" key="4">
    <source>
        <dbReference type="ARBA" id="ARBA00022989"/>
    </source>
</evidence>
<sequence>MYDENRTPPAVTVKTVMTHGDQPGIDDSRPPPRAGWLVWLLAAAVIIAALVLAASRRDELGQAFEQLSHVNPAKAALALICQAGAMWCLAAVQRWLLLTGGLRMGMRPLLSMILASNAVAGALPGGAAFSAAWLYQQLHRRGASKALAAASLVIAGALSALGLIAVLAAGLLTAGARGPAGVLGRIGIVLVLLALLVLVLARSAAVRAWARRGWRRVQARHRRAREGTEAVNRLLVQARAIQPGFRPWLRPYAYAQFNWLLDAACLVASLWALGISVPWHGVLIAYGLTQIPGSLRLTPGGVGVVEASMAALLVVYGLNAADALAATLLYRIWSYWLLQPIGWGCWLALSVQGRREAKGE</sequence>
<evidence type="ECO:0000256" key="5">
    <source>
        <dbReference type="ARBA" id="ARBA00023136"/>
    </source>
</evidence>
<feature type="transmembrane region" description="Helical" evidence="6">
    <location>
        <begin position="147"/>
        <end position="174"/>
    </location>
</feature>
<feature type="transmembrane region" description="Helical" evidence="6">
    <location>
        <begin position="75"/>
        <end position="97"/>
    </location>
</feature>
<dbReference type="PATRIC" id="fig|408015.6.peg.1410"/>
<evidence type="ECO:0000256" key="2">
    <source>
        <dbReference type="ARBA" id="ARBA00022475"/>
    </source>
</evidence>
<dbReference type="EMBL" id="CP009922">
    <property type="protein sequence ID" value="AKG42760.1"/>
    <property type="molecule type" value="Genomic_DNA"/>
</dbReference>